<keyword evidence="19" id="KW-1185">Reference proteome</keyword>
<keyword evidence="11" id="KW-0333">Golgi apparatus</keyword>
<evidence type="ECO:0000256" key="13">
    <source>
        <dbReference type="ARBA" id="ARBA00023180"/>
    </source>
</evidence>
<sequence>MAILSTVPALLLALASWAPTVAAQSAADYFVHELPGAPKEPFIKMHAGHVEVTPEHNGNIFFWHFQNQHIANKQRTVIWLNGGPGCSSEDGALMEIGPYRVKNENHLEYNNGSWNEFANLLFVDNPVGTGFSYVDTNSYLHELPEMADQFVQFLEKWFALFPEYEHDDLYISGESYAGQHIPYIAKHILERNKKPGVKTPWQLKGLLMGNAWISPKDQYDAYLKYAYEKKLIEKGSPVALKLEQQWRICRTALAVSNTVDFSDCEAVLQSLLQETAKVNAKGERECINMYDIRLRDTYPSCGMNWPPDLVHVTPYLRKRDVVSALHINPQKTTGWTECNGAVGSAFRAPNSAPSRDYLPDLLKEVPIVLFSGAEDLICNHMGTEAMIGDMEWNGGKGFELTPGNWAPRRDWTVEGEAAGFWQEARNLTYVLFYNSSHMVPFDYARRSRDMLDRFMKVDISSVGGTPADSRLDGEQGPATSIGDIGKNGTSADAETQKKLDEAKWKAYYRSGEIVLIIVIIAASAWGWYIWRERRKRRGYSGIMGNTPPIAQRGTTRGLEGFRDRRTGRDVETADFDESELDDLHVTTPTVDMDKDRYSVGGDSDDEPHDEKPSRSTGGRSGR</sequence>
<evidence type="ECO:0000256" key="1">
    <source>
        <dbReference type="ARBA" id="ARBA00001003"/>
    </source>
</evidence>
<keyword evidence="6 17" id="KW-0812">Transmembrane</keyword>
<dbReference type="GO" id="GO:0004185">
    <property type="term" value="F:serine-type carboxypeptidase activity"/>
    <property type="evidence" value="ECO:0007669"/>
    <property type="project" value="UniProtKB-UniRule"/>
</dbReference>
<evidence type="ECO:0000256" key="17">
    <source>
        <dbReference type="SAM" id="Phobius"/>
    </source>
</evidence>
<feature type="region of interest" description="Disordered" evidence="16">
    <location>
        <begin position="465"/>
        <end position="493"/>
    </location>
</feature>
<name>A0AAD9HKF1_9PEZI</name>
<reference evidence="18" key="1">
    <citation type="submission" date="2021-06" db="EMBL/GenBank/DDBJ databases">
        <title>Comparative genomics, transcriptomics and evolutionary studies reveal genomic signatures of adaptation to plant cell wall in hemibiotrophic fungi.</title>
        <authorList>
            <consortium name="DOE Joint Genome Institute"/>
            <person name="Baroncelli R."/>
            <person name="Diaz J.F."/>
            <person name="Benocci T."/>
            <person name="Peng M."/>
            <person name="Battaglia E."/>
            <person name="Haridas S."/>
            <person name="Andreopoulos W."/>
            <person name="Labutti K."/>
            <person name="Pangilinan J."/>
            <person name="Floch G.L."/>
            <person name="Makela M.R."/>
            <person name="Henrissat B."/>
            <person name="Grigoriev I.V."/>
            <person name="Crouch J.A."/>
            <person name="De Vries R.P."/>
            <person name="Sukno S.A."/>
            <person name="Thon M.R."/>
        </authorList>
    </citation>
    <scope>NUCLEOTIDE SEQUENCE</scope>
    <source>
        <strain evidence="18">MAFF235873</strain>
    </source>
</reference>
<dbReference type="PANTHER" id="PTHR11802:SF190">
    <property type="entry name" value="PHEROMONE-PROCESSING CARBOXYPEPTIDASE KEX1"/>
    <property type="match status" value="1"/>
</dbReference>
<comment type="subcellular location">
    <subcellularLocation>
        <location evidence="2">Golgi apparatus</location>
        <location evidence="2">trans-Golgi network membrane</location>
        <topology evidence="2">Single-pass type I membrane protein</topology>
    </subcellularLocation>
</comment>
<dbReference type="InterPro" id="IPR001563">
    <property type="entry name" value="Peptidase_S10"/>
</dbReference>
<dbReference type="InterPro" id="IPR018202">
    <property type="entry name" value="Ser_caboxypep_ser_AS"/>
</dbReference>
<dbReference type="GO" id="GO:0006915">
    <property type="term" value="P:apoptotic process"/>
    <property type="evidence" value="ECO:0007669"/>
    <property type="project" value="UniProtKB-KW"/>
</dbReference>
<evidence type="ECO:0000256" key="4">
    <source>
        <dbReference type="ARBA" id="ARBA00022645"/>
    </source>
</evidence>
<evidence type="ECO:0000313" key="18">
    <source>
        <dbReference type="EMBL" id="KAK2030573.1"/>
    </source>
</evidence>
<feature type="region of interest" description="Disordered" evidence="16">
    <location>
        <begin position="540"/>
        <end position="622"/>
    </location>
</feature>
<evidence type="ECO:0000256" key="11">
    <source>
        <dbReference type="ARBA" id="ARBA00023034"/>
    </source>
</evidence>
<keyword evidence="9 15" id="KW-0378">Hydrolase</keyword>
<feature type="signal peptide" evidence="15">
    <location>
        <begin position="1"/>
        <end position="23"/>
    </location>
</feature>
<evidence type="ECO:0000313" key="19">
    <source>
        <dbReference type="Proteomes" id="UP001232148"/>
    </source>
</evidence>
<evidence type="ECO:0000256" key="7">
    <source>
        <dbReference type="ARBA" id="ARBA00022703"/>
    </source>
</evidence>
<dbReference type="Pfam" id="PF00450">
    <property type="entry name" value="Peptidase_S10"/>
    <property type="match status" value="1"/>
</dbReference>
<proteinExistence type="inferred from homology"/>
<comment type="catalytic activity">
    <reaction evidence="1">
        <text>Preferential release of a C-terminal arginine or lysine residue.</text>
        <dbReference type="EC" id="3.4.16.6"/>
    </reaction>
</comment>
<dbReference type="Proteomes" id="UP001232148">
    <property type="component" value="Unassembled WGS sequence"/>
</dbReference>
<dbReference type="PROSITE" id="PS00131">
    <property type="entry name" value="CARBOXYPEPT_SER_SER"/>
    <property type="match status" value="1"/>
</dbReference>
<evidence type="ECO:0000256" key="12">
    <source>
        <dbReference type="ARBA" id="ARBA00023136"/>
    </source>
</evidence>
<gene>
    <name evidence="18" type="ORF">LX32DRAFT_638116</name>
</gene>
<feature type="transmembrane region" description="Helical" evidence="17">
    <location>
        <begin position="513"/>
        <end position="530"/>
    </location>
</feature>
<evidence type="ECO:0000256" key="2">
    <source>
        <dbReference type="ARBA" id="ARBA00004393"/>
    </source>
</evidence>
<accession>A0AAD9HKF1</accession>
<dbReference type="SUPFAM" id="SSF53474">
    <property type="entry name" value="alpha/beta-Hydrolases"/>
    <property type="match status" value="1"/>
</dbReference>
<comment type="similarity">
    <text evidence="3 15">Belongs to the peptidase S10 family.</text>
</comment>
<dbReference type="InterPro" id="IPR029058">
    <property type="entry name" value="AB_hydrolase_fold"/>
</dbReference>
<evidence type="ECO:0000256" key="5">
    <source>
        <dbReference type="ARBA" id="ARBA00022670"/>
    </source>
</evidence>
<evidence type="ECO:0000256" key="8">
    <source>
        <dbReference type="ARBA" id="ARBA00022729"/>
    </source>
</evidence>
<keyword evidence="4 15" id="KW-0121">Carboxypeptidase</keyword>
<dbReference type="AlphaFoldDB" id="A0AAD9HKF1"/>
<dbReference type="GO" id="GO:0005802">
    <property type="term" value="C:trans-Golgi network"/>
    <property type="evidence" value="ECO:0007669"/>
    <property type="project" value="TreeGrafter"/>
</dbReference>
<keyword evidence="10 17" id="KW-1133">Transmembrane helix</keyword>
<comment type="function">
    <text evidence="14">Protease with a carboxypeptidase B-like function involved in the C-terminal processing of the lysine and arginine residues from protein precursors. Promotes cell fusion and is involved in the programmed cell death.</text>
</comment>
<feature type="chain" id="PRO_5041779993" description="Carboxypeptidase" evidence="15">
    <location>
        <begin position="24"/>
        <end position="622"/>
    </location>
</feature>
<evidence type="ECO:0000256" key="3">
    <source>
        <dbReference type="ARBA" id="ARBA00009431"/>
    </source>
</evidence>
<dbReference type="GO" id="GO:0006508">
    <property type="term" value="P:proteolysis"/>
    <property type="evidence" value="ECO:0007669"/>
    <property type="project" value="UniProtKB-KW"/>
</dbReference>
<feature type="compositionally biased region" description="Basic and acidic residues" evidence="16">
    <location>
        <begin position="559"/>
        <end position="571"/>
    </location>
</feature>
<evidence type="ECO:0000256" key="16">
    <source>
        <dbReference type="SAM" id="MobiDB-lite"/>
    </source>
</evidence>
<keyword evidence="5 15" id="KW-0645">Protease</keyword>
<dbReference type="PRINTS" id="PR00724">
    <property type="entry name" value="CRBOXYPTASEC"/>
</dbReference>
<protein>
    <recommendedName>
        <fullName evidence="15">Carboxypeptidase</fullName>
        <ecNumber evidence="15">3.4.16.-</ecNumber>
    </recommendedName>
</protein>
<comment type="caution">
    <text evidence="18">The sequence shown here is derived from an EMBL/GenBank/DDBJ whole genome shotgun (WGS) entry which is preliminary data.</text>
</comment>
<dbReference type="EMBL" id="MU842850">
    <property type="protein sequence ID" value="KAK2030573.1"/>
    <property type="molecule type" value="Genomic_DNA"/>
</dbReference>
<evidence type="ECO:0000256" key="10">
    <source>
        <dbReference type="ARBA" id="ARBA00022989"/>
    </source>
</evidence>
<evidence type="ECO:0000256" key="6">
    <source>
        <dbReference type="ARBA" id="ARBA00022692"/>
    </source>
</evidence>
<keyword evidence="8 15" id="KW-0732">Signal</keyword>
<evidence type="ECO:0000256" key="9">
    <source>
        <dbReference type="ARBA" id="ARBA00022801"/>
    </source>
</evidence>
<evidence type="ECO:0000256" key="15">
    <source>
        <dbReference type="RuleBase" id="RU361156"/>
    </source>
</evidence>
<dbReference type="PANTHER" id="PTHR11802">
    <property type="entry name" value="SERINE PROTEASE FAMILY S10 SERINE CARBOXYPEPTIDASE"/>
    <property type="match status" value="1"/>
</dbReference>
<evidence type="ECO:0000256" key="14">
    <source>
        <dbReference type="ARBA" id="ARBA00037042"/>
    </source>
</evidence>
<keyword evidence="12 17" id="KW-0472">Membrane</keyword>
<keyword evidence="7" id="KW-0053">Apoptosis</keyword>
<dbReference type="Gene3D" id="3.40.50.1820">
    <property type="entry name" value="alpha/beta hydrolase"/>
    <property type="match status" value="1"/>
</dbReference>
<dbReference type="FunFam" id="3.40.50.1820:FF:000121">
    <property type="entry name" value="Carboxypeptidase D"/>
    <property type="match status" value="1"/>
</dbReference>
<organism evidence="18 19">
    <name type="scientific">Colletotrichum zoysiae</name>
    <dbReference type="NCBI Taxonomy" id="1216348"/>
    <lineage>
        <taxon>Eukaryota</taxon>
        <taxon>Fungi</taxon>
        <taxon>Dikarya</taxon>
        <taxon>Ascomycota</taxon>
        <taxon>Pezizomycotina</taxon>
        <taxon>Sordariomycetes</taxon>
        <taxon>Hypocreomycetidae</taxon>
        <taxon>Glomerellales</taxon>
        <taxon>Glomerellaceae</taxon>
        <taxon>Colletotrichum</taxon>
        <taxon>Colletotrichum graminicola species complex</taxon>
    </lineage>
</organism>
<keyword evidence="13" id="KW-0325">Glycoprotein</keyword>
<dbReference type="EC" id="3.4.16.-" evidence="15"/>